<protein>
    <recommendedName>
        <fullName evidence="4">TAZ-type domain-containing protein</fullName>
    </recommendedName>
</protein>
<name>A0A7J7HCS2_CAMSI</name>
<sequence>MDHPLQIKCTHMILKLLIWQLRKANTCYQCQPMLPHLWAQEAPWCLLYFSPSAYQMDCHLSTKCPRFHPKLVTWRTQNTNRCKLLQPKCHICNLRPAKMAEEVKSMNPTGVSQSSETRIENSMAVGKSSVEDSGLSGEADSDETLFVEPIRTIHSCVRNQSGPVPISLENHRIGRMSELLQLKTRSMSNRLAALNLCITRSALTQTASIFDGIHIPFE</sequence>
<keyword evidence="3" id="KW-1185">Reference proteome</keyword>
<feature type="chain" id="PRO_5029635806" description="TAZ-type domain-containing protein" evidence="1">
    <location>
        <begin position="25"/>
        <end position="218"/>
    </location>
</feature>
<dbReference type="Proteomes" id="UP000593564">
    <property type="component" value="Unassembled WGS sequence"/>
</dbReference>
<keyword evidence="1" id="KW-0732">Signal</keyword>
<evidence type="ECO:0000256" key="1">
    <source>
        <dbReference type="SAM" id="SignalP"/>
    </source>
</evidence>
<gene>
    <name evidence="2" type="ORF">HYC85_011651</name>
</gene>
<reference evidence="2 3" key="2">
    <citation type="submission" date="2020-07" db="EMBL/GenBank/DDBJ databases">
        <title>Genome assembly of wild tea tree DASZ reveals pedigree and selection history of tea varieties.</title>
        <authorList>
            <person name="Zhang W."/>
        </authorList>
    </citation>
    <scope>NUCLEOTIDE SEQUENCE [LARGE SCALE GENOMIC DNA]</scope>
    <source>
        <strain evidence="3">cv. G240</strain>
        <tissue evidence="2">Leaf</tissue>
    </source>
</reference>
<dbReference type="AlphaFoldDB" id="A0A7J7HCS2"/>
<comment type="caution">
    <text evidence="2">The sequence shown here is derived from an EMBL/GenBank/DDBJ whole genome shotgun (WGS) entry which is preliminary data.</text>
</comment>
<proteinExistence type="predicted"/>
<organism evidence="2 3">
    <name type="scientific">Camellia sinensis</name>
    <name type="common">Tea plant</name>
    <name type="synonym">Thea sinensis</name>
    <dbReference type="NCBI Taxonomy" id="4442"/>
    <lineage>
        <taxon>Eukaryota</taxon>
        <taxon>Viridiplantae</taxon>
        <taxon>Streptophyta</taxon>
        <taxon>Embryophyta</taxon>
        <taxon>Tracheophyta</taxon>
        <taxon>Spermatophyta</taxon>
        <taxon>Magnoliopsida</taxon>
        <taxon>eudicotyledons</taxon>
        <taxon>Gunneridae</taxon>
        <taxon>Pentapetalae</taxon>
        <taxon>asterids</taxon>
        <taxon>Ericales</taxon>
        <taxon>Theaceae</taxon>
        <taxon>Camellia</taxon>
    </lineage>
</organism>
<dbReference type="EMBL" id="JACBKZ010000005">
    <property type="protein sequence ID" value="KAF5949658.1"/>
    <property type="molecule type" value="Genomic_DNA"/>
</dbReference>
<evidence type="ECO:0000313" key="2">
    <source>
        <dbReference type="EMBL" id="KAF5949658.1"/>
    </source>
</evidence>
<feature type="signal peptide" evidence="1">
    <location>
        <begin position="1"/>
        <end position="24"/>
    </location>
</feature>
<reference evidence="3" key="1">
    <citation type="journal article" date="2020" name="Nat. Commun.">
        <title>Genome assembly of wild tea tree DASZ reveals pedigree and selection history of tea varieties.</title>
        <authorList>
            <person name="Zhang W."/>
            <person name="Zhang Y."/>
            <person name="Qiu H."/>
            <person name="Guo Y."/>
            <person name="Wan H."/>
            <person name="Zhang X."/>
            <person name="Scossa F."/>
            <person name="Alseekh S."/>
            <person name="Zhang Q."/>
            <person name="Wang P."/>
            <person name="Xu L."/>
            <person name="Schmidt M.H."/>
            <person name="Jia X."/>
            <person name="Li D."/>
            <person name="Zhu A."/>
            <person name="Guo F."/>
            <person name="Chen W."/>
            <person name="Ni D."/>
            <person name="Usadel B."/>
            <person name="Fernie A.R."/>
            <person name="Wen W."/>
        </authorList>
    </citation>
    <scope>NUCLEOTIDE SEQUENCE [LARGE SCALE GENOMIC DNA]</scope>
    <source>
        <strain evidence="3">cv. G240</strain>
    </source>
</reference>
<evidence type="ECO:0000313" key="3">
    <source>
        <dbReference type="Proteomes" id="UP000593564"/>
    </source>
</evidence>
<evidence type="ECO:0008006" key="4">
    <source>
        <dbReference type="Google" id="ProtNLM"/>
    </source>
</evidence>
<accession>A0A7J7HCS2</accession>